<accession>A0A1Y0CKG8</accession>
<dbReference type="Pfam" id="PF02635">
    <property type="entry name" value="DsrE"/>
    <property type="match status" value="1"/>
</dbReference>
<evidence type="ECO:0000313" key="4">
    <source>
        <dbReference type="Proteomes" id="UP000323393"/>
    </source>
</evidence>
<dbReference type="RefSeq" id="WP_088017640.1">
    <property type="nucleotide sequence ID" value="NZ_CP020880.1"/>
</dbReference>
<dbReference type="EMBL" id="VTEU01000001">
    <property type="protein sequence ID" value="TYS61059.1"/>
    <property type="molecule type" value="Genomic_DNA"/>
</dbReference>
<name>A0A1Y0CKG8_9BACI</name>
<protein>
    <submittedName>
        <fullName evidence="2">Transcriptional regulator</fullName>
    </submittedName>
</protein>
<dbReference type="AlphaFoldDB" id="A0A1Y0CKG8"/>
<dbReference type="KEGG" id="bhk:B4U37_06945"/>
<sequence>MKNKVILVSSNQLGKGDEALGEGVLETFFTILKQREDKPEAIFLMNTGVYTLTENSLVSVHLKEIHESGVPVYACKTCVDHYEVEQKLISGEISGMGHFIDLASKHEVLTIA</sequence>
<organism evidence="2 4">
    <name type="scientific">Sutcliffiella horikoshii</name>
    <dbReference type="NCBI Taxonomy" id="79883"/>
    <lineage>
        <taxon>Bacteria</taxon>
        <taxon>Bacillati</taxon>
        <taxon>Bacillota</taxon>
        <taxon>Bacilli</taxon>
        <taxon>Bacillales</taxon>
        <taxon>Bacillaceae</taxon>
        <taxon>Sutcliffiella</taxon>
    </lineage>
</organism>
<dbReference type="Proteomes" id="UP000195573">
    <property type="component" value="Chromosome"/>
</dbReference>
<dbReference type="Gene3D" id="3.40.1260.10">
    <property type="entry name" value="DsrEFH-like"/>
    <property type="match status" value="1"/>
</dbReference>
<dbReference type="GeneID" id="96738162"/>
<dbReference type="InterPro" id="IPR003787">
    <property type="entry name" value="Sulphur_relay_DsrE/F-like"/>
</dbReference>
<proteinExistence type="predicted"/>
<reference evidence="1 3" key="1">
    <citation type="submission" date="2017-04" db="EMBL/GenBank/DDBJ databases">
        <title>Complete Genome Sequence of the Bacillus horikoshii 20a strain from Cuatro Cienegas, Coahuila, Mexico.</title>
        <authorList>
            <person name="Zarza E."/>
            <person name="Alcaraz L.D."/>
            <person name="Aguilar-Salinas B."/>
            <person name="Islas A."/>
            <person name="Olmedo-Alvarez G."/>
        </authorList>
    </citation>
    <scope>NUCLEOTIDE SEQUENCE [LARGE SCALE GENOMIC DNA]</scope>
    <source>
        <strain evidence="1 3">20a</strain>
    </source>
</reference>
<dbReference type="EMBL" id="CP020880">
    <property type="protein sequence ID" value="ART75781.1"/>
    <property type="molecule type" value="Genomic_DNA"/>
</dbReference>
<gene>
    <name evidence="1" type="ORF">B4U37_06945</name>
    <name evidence="2" type="ORF">FZC74_01935</name>
</gene>
<keyword evidence="3" id="KW-1185">Reference proteome</keyword>
<dbReference type="InterPro" id="IPR027396">
    <property type="entry name" value="DsrEFH-like"/>
</dbReference>
<dbReference type="SUPFAM" id="SSF75169">
    <property type="entry name" value="DsrEFH-like"/>
    <property type="match status" value="1"/>
</dbReference>
<evidence type="ECO:0000313" key="1">
    <source>
        <dbReference type="EMBL" id="ART75781.1"/>
    </source>
</evidence>
<evidence type="ECO:0000313" key="2">
    <source>
        <dbReference type="EMBL" id="TYS61059.1"/>
    </source>
</evidence>
<evidence type="ECO:0000313" key="3">
    <source>
        <dbReference type="Proteomes" id="UP000195573"/>
    </source>
</evidence>
<dbReference type="Proteomes" id="UP000323393">
    <property type="component" value="Unassembled WGS sequence"/>
</dbReference>
<reference evidence="2 4" key="2">
    <citation type="submission" date="2019-08" db="EMBL/GenBank/DDBJ databases">
        <title>Bacillus genomes from the desert of Cuatro Cienegas, Coahuila.</title>
        <authorList>
            <person name="Olmedo-Alvarez G."/>
        </authorList>
    </citation>
    <scope>NUCLEOTIDE SEQUENCE [LARGE SCALE GENOMIC DNA]</scope>
    <source>
        <strain evidence="2 4">CH88_3T</strain>
    </source>
</reference>